<proteinExistence type="predicted"/>
<dbReference type="SUPFAM" id="SSF56281">
    <property type="entry name" value="Metallo-hydrolase/oxidoreductase"/>
    <property type="match status" value="1"/>
</dbReference>
<organism evidence="1 2">
    <name type="scientific">Promicromonospora citrea</name>
    <dbReference type="NCBI Taxonomy" id="43677"/>
    <lineage>
        <taxon>Bacteria</taxon>
        <taxon>Bacillati</taxon>
        <taxon>Actinomycetota</taxon>
        <taxon>Actinomycetes</taxon>
        <taxon>Micrococcales</taxon>
        <taxon>Promicromonosporaceae</taxon>
        <taxon>Promicromonospora</taxon>
    </lineage>
</organism>
<dbReference type="AlphaFoldDB" id="A0A8H9GGY1"/>
<dbReference type="InterPro" id="IPR036866">
    <property type="entry name" value="RibonucZ/Hydroxyglut_hydro"/>
</dbReference>
<reference evidence="1" key="2">
    <citation type="submission" date="2020-09" db="EMBL/GenBank/DDBJ databases">
        <authorList>
            <person name="Sun Q."/>
            <person name="Ohkuma M."/>
        </authorList>
    </citation>
    <scope>NUCLEOTIDE SEQUENCE</scope>
    <source>
        <strain evidence="1">JCM 3051</strain>
    </source>
</reference>
<reference evidence="1" key="1">
    <citation type="journal article" date="2014" name="Int. J. Syst. Evol. Microbiol.">
        <title>Complete genome sequence of Corynebacterium casei LMG S-19264T (=DSM 44701T), isolated from a smear-ripened cheese.</title>
        <authorList>
            <consortium name="US DOE Joint Genome Institute (JGI-PGF)"/>
            <person name="Walter F."/>
            <person name="Albersmeier A."/>
            <person name="Kalinowski J."/>
            <person name="Ruckert C."/>
        </authorList>
    </citation>
    <scope>NUCLEOTIDE SEQUENCE</scope>
    <source>
        <strain evidence="1">JCM 3051</strain>
    </source>
</reference>
<dbReference type="Proteomes" id="UP000655589">
    <property type="component" value="Unassembled WGS sequence"/>
</dbReference>
<accession>A0A8H9GGY1</accession>
<gene>
    <name evidence="1" type="ORF">GCM10010102_16280</name>
</gene>
<evidence type="ECO:0000313" key="1">
    <source>
        <dbReference type="EMBL" id="GGM21326.1"/>
    </source>
</evidence>
<keyword evidence="2" id="KW-1185">Reference proteome</keyword>
<evidence type="ECO:0000313" key="2">
    <source>
        <dbReference type="Proteomes" id="UP000655589"/>
    </source>
</evidence>
<sequence length="330" mass="35060">MTSAAVRRAHVTRAALFREPAINVWSRFEALDDLSALGDVLEVTPIDPPGSRLVRFGGDRFGAVESITRRESGLVAYQARVPGGSARHDLDGVVRVSAEPDGCSRVTWSAELVSDNGQEARDHVGTWLERRLQLAGGTLLAPLTMEIWLGGARTATLVAGARDAVLVDAPSATVEAEDLAAWIRSTGKQLTGVIVLPGGSTPGLRTVLRAFPEAGVVAAPTATRLDLEGHELRLFDLGEIAGRRAAFVSVRDLDAAFCGDLVSNGVPVPLDGVDATARQAWTRSLDLLQALRPAWTVARHRAPGTRSDATGPQVASLRRYLTGPDTQPTM</sequence>
<dbReference type="EMBL" id="BMPT01000005">
    <property type="protein sequence ID" value="GGM21326.1"/>
    <property type="molecule type" value="Genomic_DNA"/>
</dbReference>
<comment type="caution">
    <text evidence="1">The sequence shown here is derived from an EMBL/GenBank/DDBJ whole genome shotgun (WGS) entry which is preliminary data.</text>
</comment>
<name>A0A8H9GGY1_9MICO</name>
<protein>
    <submittedName>
        <fullName evidence="1">Uncharacterized protein</fullName>
    </submittedName>
</protein>